<feature type="signal peptide" evidence="1">
    <location>
        <begin position="1"/>
        <end position="20"/>
    </location>
</feature>
<sequence length="245" mass="27946">MRKYLLLSFFVWISWLNAQAIDVKYQVKFGILGELGVSHAHLETNGDNYKISINAHATGMAKTLSRNRKETHISEGFIKNGQYYTKRYSIQVEHGEQKKEKVYTVDYAKKIVTKISKKYKKGKLVSQSNQTLDFFSTNDLLTLYFNLPALIDGNAKPGTYTFNAIGAERQKGKVEIYLPKSDELKKYENALGKGEYRYLTAIIYQKIFSSNKGELMIAIGKDGITQKAVLKDLVMFGDLRAERVK</sequence>
<dbReference type="EMBL" id="JAQIBD010000001">
    <property type="protein sequence ID" value="MDM5271250.1"/>
    <property type="molecule type" value="Genomic_DNA"/>
</dbReference>
<dbReference type="Pfam" id="PF11306">
    <property type="entry name" value="DUF3108"/>
    <property type="match status" value="1"/>
</dbReference>
<evidence type="ECO:0000256" key="1">
    <source>
        <dbReference type="SAM" id="SignalP"/>
    </source>
</evidence>
<evidence type="ECO:0000313" key="2">
    <source>
        <dbReference type="EMBL" id="MDM5271250.1"/>
    </source>
</evidence>
<accession>A0ABT7QWN4</accession>
<comment type="caution">
    <text evidence="2">The sequence shown here is derived from an EMBL/GenBank/DDBJ whole genome shotgun (WGS) entry which is preliminary data.</text>
</comment>
<dbReference type="RefSeq" id="WP_289412591.1">
    <property type="nucleotide sequence ID" value="NZ_JAQIBD010000001.1"/>
</dbReference>
<organism evidence="2 3">
    <name type="scientific">Sulfurovum zhangzhouensis</name>
    <dbReference type="NCBI Taxonomy" id="3019067"/>
    <lineage>
        <taxon>Bacteria</taxon>
        <taxon>Pseudomonadati</taxon>
        <taxon>Campylobacterota</taxon>
        <taxon>Epsilonproteobacteria</taxon>
        <taxon>Campylobacterales</taxon>
        <taxon>Sulfurovaceae</taxon>
        <taxon>Sulfurovum</taxon>
    </lineage>
</organism>
<keyword evidence="3" id="KW-1185">Reference proteome</keyword>
<gene>
    <name evidence="2" type="ORF">PGH07_03590</name>
</gene>
<dbReference type="InterPro" id="IPR021457">
    <property type="entry name" value="DUF3108"/>
</dbReference>
<name>A0ABT7QWN4_9BACT</name>
<proteinExistence type="predicted"/>
<feature type="chain" id="PRO_5045998252" evidence="1">
    <location>
        <begin position="21"/>
        <end position="245"/>
    </location>
</feature>
<dbReference type="Proteomes" id="UP001169069">
    <property type="component" value="Unassembled WGS sequence"/>
</dbReference>
<evidence type="ECO:0000313" key="3">
    <source>
        <dbReference type="Proteomes" id="UP001169069"/>
    </source>
</evidence>
<protein>
    <submittedName>
        <fullName evidence="2">DUF3108 domain-containing protein</fullName>
    </submittedName>
</protein>
<reference evidence="2" key="1">
    <citation type="submission" date="2023-01" db="EMBL/GenBank/DDBJ databases">
        <title>Sulfurovum sp. zt1-1 genome assembly.</title>
        <authorList>
            <person name="Wang J."/>
        </authorList>
    </citation>
    <scope>NUCLEOTIDE SEQUENCE</scope>
    <source>
        <strain evidence="2">Zt1-1</strain>
    </source>
</reference>
<keyword evidence="1" id="KW-0732">Signal</keyword>